<dbReference type="EMBL" id="AGNK02001083">
    <property type="status" value="NOT_ANNOTATED_CDS"/>
    <property type="molecule type" value="Genomic_DNA"/>
</dbReference>
<evidence type="ECO:0000256" key="1">
    <source>
        <dbReference type="SAM" id="MobiDB-lite"/>
    </source>
</evidence>
<dbReference type="AlphaFoldDB" id="K3ZZF4"/>
<organism evidence="2 3">
    <name type="scientific">Setaria italica</name>
    <name type="common">Foxtail millet</name>
    <name type="synonym">Panicum italicum</name>
    <dbReference type="NCBI Taxonomy" id="4555"/>
    <lineage>
        <taxon>Eukaryota</taxon>
        <taxon>Viridiplantae</taxon>
        <taxon>Streptophyta</taxon>
        <taxon>Embryophyta</taxon>
        <taxon>Tracheophyta</taxon>
        <taxon>Spermatophyta</taxon>
        <taxon>Magnoliopsida</taxon>
        <taxon>Liliopsida</taxon>
        <taxon>Poales</taxon>
        <taxon>Poaceae</taxon>
        <taxon>PACMAD clade</taxon>
        <taxon>Panicoideae</taxon>
        <taxon>Panicodae</taxon>
        <taxon>Paniceae</taxon>
        <taxon>Cenchrinae</taxon>
        <taxon>Setaria</taxon>
    </lineage>
</organism>
<evidence type="ECO:0000313" key="3">
    <source>
        <dbReference type="Proteomes" id="UP000004995"/>
    </source>
</evidence>
<evidence type="ECO:0000313" key="2">
    <source>
        <dbReference type="EnsemblPlants" id="KQL24502"/>
    </source>
</evidence>
<name>K3ZZF4_SETIT</name>
<reference evidence="3" key="1">
    <citation type="journal article" date="2012" name="Nat. Biotechnol.">
        <title>Reference genome sequence of the model plant Setaria.</title>
        <authorList>
            <person name="Bennetzen J.L."/>
            <person name="Schmutz J."/>
            <person name="Wang H."/>
            <person name="Percifield R."/>
            <person name="Hawkins J."/>
            <person name="Pontaroli A.C."/>
            <person name="Estep M."/>
            <person name="Feng L."/>
            <person name="Vaughn J.N."/>
            <person name="Grimwood J."/>
            <person name="Jenkins J."/>
            <person name="Barry K."/>
            <person name="Lindquist E."/>
            <person name="Hellsten U."/>
            <person name="Deshpande S."/>
            <person name="Wang X."/>
            <person name="Wu X."/>
            <person name="Mitros T."/>
            <person name="Triplett J."/>
            <person name="Yang X."/>
            <person name="Ye C.Y."/>
            <person name="Mauro-Herrera M."/>
            <person name="Wang L."/>
            <person name="Li P."/>
            <person name="Sharma M."/>
            <person name="Sharma R."/>
            <person name="Ronald P.C."/>
            <person name="Panaud O."/>
            <person name="Kellogg E.A."/>
            <person name="Brutnell T.P."/>
            <person name="Doust A.N."/>
            <person name="Tuskan G.A."/>
            <person name="Rokhsar D."/>
            <person name="Devos K.M."/>
        </authorList>
    </citation>
    <scope>NUCLEOTIDE SEQUENCE [LARGE SCALE GENOMIC DNA]</scope>
    <source>
        <strain evidence="3">cv. Yugu1</strain>
    </source>
</reference>
<dbReference type="InParanoid" id="K3ZZF4"/>
<feature type="region of interest" description="Disordered" evidence="1">
    <location>
        <begin position="1"/>
        <end position="34"/>
    </location>
</feature>
<dbReference type="Proteomes" id="UP000004995">
    <property type="component" value="Unassembled WGS sequence"/>
</dbReference>
<sequence length="58" mass="6540">MVNLPANALDSDSQTETDSSDDRHRGYHTPFPRGDALRIFRHADNSFACPVCPSTRHR</sequence>
<proteinExistence type="predicted"/>
<dbReference type="EnsemblPlants" id="KQL24502">
    <property type="protein sequence ID" value="KQL24502"/>
    <property type="gene ID" value="SETIT_031986mg"/>
</dbReference>
<keyword evidence="3" id="KW-1185">Reference proteome</keyword>
<dbReference type="Gramene" id="KQL24502">
    <property type="protein sequence ID" value="KQL24502"/>
    <property type="gene ID" value="SETIT_031986mg"/>
</dbReference>
<protein>
    <submittedName>
        <fullName evidence="2">Uncharacterized protein</fullName>
    </submittedName>
</protein>
<accession>K3ZZF4</accession>
<reference evidence="2" key="2">
    <citation type="submission" date="2018-08" db="UniProtKB">
        <authorList>
            <consortium name="EnsemblPlants"/>
        </authorList>
    </citation>
    <scope>IDENTIFICATION</scope>
    <source>
        <strain evidence="2">Yugu1</strain>
    </source>
</reference>
<dbReference type="HOGENOM" id="CLU_2982660_0_0_1"/>